<gene>
    <name evidence="1" type="ORF">PUN28_017137</name>
</gene>
<keyword evidence="2" id="KW-1185">Reference proteome</keyword>
<dbReference type="Proteomes" id="UP001430953">
    <property type="component" value="Unassembled WGS sequence"/>
</dbReference>
<accession>A0AAW2EKE3</accession>
<sequence>MPRLRHLFYGQMEIMRYPRLMLYAGSISSRVSLRSEMDLCPFSYYHATRNRQIDSASLEYEISTRSLDCDIKQFLCLATLVCPRVFFLLFSTAICSNNIRCRPARYVHHRRRA</sequence>
<evidence type="ECO:0000313" key="1">
    <source>
        <dbReference type="EMBL" id="KAL0104203.1"/>
    </source>
</evidence>
<comment type="caution">
    <text evidence="1">The sequence shown here is derived from an EMBL/GenBank/DDBJ whole genome shotgun (WGS) entry which is preliminary data.</text>
</comment>
<reference evidence="1 2" key="1">
    <citation type="submission" date="2023-03" db="EMBL/GenBank/DDBJ databases">
        <title>High recombination rates correlate with genetic variation in Cardiocondyla obscurior ants.</title>
        <authorList>
            <person name="Errbii M."/>
        </authorList>
    </citation>
    <scope>NUCLEOTIDE SEQUENCE [LARGE SCALE GENOMIC DNA]</scope>
    <source>
        <strain evidence="1">Alpha-2009</strain>
        <tissue evidence="1">Whole body</tissue>
    </source>
</reference>
<organism evidence="1 2">
    <name type="scientific">Cardiocondyla obscurior</name>
    <dbReference type="NCBI Taxonomy" id="286306"/>
    <lineage>
        <taxon>Eukaryota</taxon>
        <taxon>Metazoa</taxon>
        <taxon>Ecdysozoa</taxon>
        <taxon>Arthropoda</taxon>
        <taxon>Hexapoda</taxon>
        <taxon>Insecta</taxon>
        <taxon>Pterygota</taxon>
        <taxon>Neoptera</taxon>
        <taxon>Endopterygota</taxon>
        <taxon>Hymenoptera</taxon>
        <taxon>Apocrita</taxon>
        <taxon>Aculeata</taxon>
        <taxon>Formicoidea</taxon>
        <taxon>Formicidae</taxon>
        <taxon>Myrmicinae</taxon>
        <taxon>Cardiocondyla</taxon>
    </lineage>
</organism>
<dbReference type="AlphaFoldDB" id="A0AAW2EKE3"/>
<name>A0AAW2EKE3_9HYME</name>
<protein>
    <submittedName>
        <fullName evidence="1">Uncharacterized protein</fullName>
    </submittedName>
</protein>
<proteinExistence type="predicted"/>
<evidence type="ECO:0000313" key="2">
    <source>
        <dbReference type="Proteomes" id="UP001430953"/>
    </source>
</evidence>
<dbReference type="EMBL" id="JADYXP020000020">
    <property type="protein sequence ID" value="KAL0104203.1"/>
    <property type="molecule type" value="Genomic_DNA"/>
</dbReference>